<keyword evidence="2 10" id="KW-1003">Cell membrane</keyword>
<evidence type="ECO:0000256" key="10">
    <source>
        <dbReference type="HAMAP-Rule" id="MF_00454"/>
    </source>
</evidence>
<keyword evidence="10" id="KW-0813">Transport</keyword>
<evidence type="ECO:0000313" key="12">
    <source>
        <dbReference type="Proteomes" id="UP000183203"/>
    </source>
</evidence>
<keyword evidence="10" id="KW-0479">Metal-binding</keyword>
<dbReference type="AlphaFoldDB" id="A0A1G6GM80"/>
<feature type="transmembrane region" description="Helical" evidence="10">
    <location>
        <begin position="6"/>
        <end position="23"/>
    </location>
</feature>
<evidence type="ECO:0000256" key="7">
    <source>
        <dbReference type="ARBA" id="ARBA00035120"/>
    </source>
</evidence>
<dbReference type="GO" id="GO:0062054">
    <property type="term" value="F:fluoride channel activity"/>
    <property type="evidence" value="ECO:0007669"/>
    <property type="project" value="UniProtKB-UniRule"/>
</dbReference>
<dbReference type="GO" id="GO:0140114">
    <property type="term" value="P:cellular detoxification of fluoride"/>
    <property type="evidence" value="ECO:0007669"/>
    <property type="project" value="UniProtKB-UniRule"/>
</dbReference>
<keyword evidence="6 10" id="KW-0407">Ion channel</keyword>
<comment type="activity regulation">
    <text evidence="10">Na(+) is not transported, but it plays an essential structural role and its presence is essential for fluoride channel function.</text>
</comment>
<evidence type="ECO:0000256" key="6">
    <source>
        <dbReference type="ARBA" id="ARBA00023303"/>
    </source>
</evidence>
<dbReference type="HAMAP" id="MF_00454">
    <property type="entry name" value="FluC"/>
    <property type="match status" value="1"/>
</dbReference>
<keyword evidence="10" id="KW-0406">Ion transport</keyword>
<evidence type="ECO:0000256" key="3">
    <source>
        <dbReference type="ARBA" id="ARBA00022692"/>
    </source>
</evidence>
<keyword evidence="4 10" id="KW-1133">Transmembrane helix</keyword>
<gene>
    <name evidence="10" type="primary">fluC</name>
    <name evidence="10" type="synonym">crcB</name>
    <name evidence="11" type="ORF">SAMN05216418_0421</name>
</gene>
<feature type="transmembrane region" description="Helical" evidence="10">
    <location>
        <begin position="35"/>
        <end position="56"/>
    </location>
</feature>
<comment type="catalytic activity">
    <reaction evidence="8">
        <text>fluoride(in) = fluoride(out)</text>
        <dbReference type="Rhea" id="RHEA:76159"/>
        <dbReference type="ChEBI" id="CHEBI:17051"/>
    </reaction>
    <physiologicalReaction direction="left-to-right" evidence="8">
        <dbReference type="Rhea" id="RHEA:76160"/>
    </physiologicalReaction>
</comment>
<keyword evidence="3 10" id="KW-0812">Transmembrane</keyword>
<feature type="transmembrane region" description="Helical" evidence="10">
    <location>
        <begin position="62"/>
        <end position="87"/>
    </location>
</feature>
<evidence type="ECO:0000256" key="5">
    <source>
        <dbReference type="ARBA" id="ARBA00023136"/>
    </source>
</evidence>
<dbReference type="GO" id="GO:0046872">
    <property type="term" value="F:metal ion binding"/>
    <property type="evidence" value="ECO:0007669"/>
    <property type="project" value="UniProtKB-KW"/>
</dbReference>
<feature type="transmembrane region" description="Helical" evidence="10">
    <location>
        <begin position="99"/>
        <end position="120"/>
    </location>
</feature>
<dbReference type="Pfam" id="PF02537">
    <property type="entry name" value="CRCB"/>
    <property type="match status" value="1"/>
</dbReference>
<dbReference type="PANTHER" id="PTHR28259">
    <property type="entry name" value="FLUORIDE EXPORT PROTEIN 1-RELATED"/>
    <property type="match status" value="1"/>
</dbReference>
<name>A0A1G6GM80_9MICO</name>
<evidence type="ECO:0000313" key="11">
    <source>
        <dbReference type="EMBL" id="SDB83019.1"/>
    </source>
</evidence>
<protein>
    <recommendedName>
        <fullName evidence="10">Fluoride-specific ion channel FluC</fullName>
    </recommendedName>
</protein>
<dbReference type="EMBL" id="FMYG01000001">
    <property type="protein sequence ID" value="SDB83019.1"/>
    <property type="molecule type" value="Genomic_DNA"/>
</dbReference>
<dbReference type="GO" id="GO:0005886">
    <property type="term" value="C:plasma membrane"/>
    <property type="evidence" value="ECO:0007669"/>
    <property type="project" value="UniProtKB-SubCell"/>
</dbReference>
<evidence type="ECO:0000256" key="9">
    <source>
        <dbReference type="ARBA" id="ARBA00049940"/>
    </source>
</evidence>
<dbReference type="PANTHER" id="PTHR28259:SF1">
    <property type="entry name" value="FLUORIDE EXPORT PROTEIN 1-RELATED"/>
    <property type="match status" value="1"/>
</dbReference>
<evidence type="ECO:0000256" key="4">
    <source>
        <dbReference type="ARBA" id="ARBA00022989"/>
    </source>
</evidence>
<dbReference type="RefSeq" id="WP_058230739.1">
    <property type="nucleotide sequence ID" value="NZ_FMYG01000001.1"/>
</dbReference>
<accession>A0A1G6GM80</accession>
<proteinExistence type="inferred from homology"/>
<feature type="binding site" evidence="10">
    <location>
        <position position="75"/>
    </location>
    <ligand>
        <name>Na(+)</name>
        <dbReference type="ChEBI" id="CHEBI:29101"/>
        <note>structural</note>
    </ligand>
</feature>
<dbReference type="OrthoDB" id="5148600at2"/>
<feature type="binding site" evidence="10">
    <location>
        <position position="72"/>
    </location>
    <ligand>
        <name>Na(+)</name>
        <dbReference type="ChEBI" id="CHEBI:29101"/>
        <note>structural</note>
    </ligand>
</feature>
<sequence length="121" mass="12212">MTPLVFAAVAVAGGVGAALRFLLDTAVRRATGERFPWGILVVNLTGAFALGILSGLPADEAWRWIVGTGLLGGYTTFSAVAVTTVLLAEEGRSRAATAYALVSFVGSVVAAAAGLALGSLF</sequence>
<evidence type="ECO:0000256" key="2">
    <source>
        <dbReference type="ARBA" id="ARBA00022475"/>
    </source>
</evidence>
<keyword evidence="10" id="KW-0915">Sodium</keyword>
<dbReference type="Proteomes" id="UP000183203">
    <property type="component" value="Unassembled WGS sequence"/>
</dbReference>
<comment type="function">
    <text evidence="9 10">Fluoride-specific ion channel. Important for reducing fluoride concentration in the cell, thus reducing its toxicity.</text>
</comment>
<evidence type="ECO:0000256" key="8">
    <source>
        <dbReference type="ARBA" id="ARBA00035585"/>
    </source>
</evidence>
<reference evidence="11 12" key="1">
    <citation type="submission" date="2016-09" db="EMBL/GenBank/DDBJ databases">
        <authorList>
            <person name="Capua I."/>
            <person name="De Benedictis P."/>
            <person name="Joannis T."/>
            <person name="Lombin L.H."/>
            <person name="Cattoli G."/>
        </authorList>
    </citation>
    <scope>NUCLEOTIDE SEQUENCE [LARGE SCALE GENOMIC DNA]</scope>
    <source>
        <strain evidence="11 12">NIO-1002</strain>
    </source>
</reference>
<comment type="subcellular location">
    <subcellularLocation>
        <location evidence="1 10">Cell membrane</location>
        <topology evidence="1 10">Multi-pass membrane protein</topology>
    </subcellularLocation>
</comment>
<organism evidence="11 12">
    <name type="scientific">Microbacterium enclense</name>
    <dbReference type="NCBI Taxonomy" id="993073"/>
    <lineage>
        <taxon>Bacteria</taxon>
        <taxon>Bacillati</taxon>
        <taxon>Actinomycetota</taxon>
        <taxon>Actinomycetes</taxon>
        <taxon>Micrococcales</taxon>
        <taxon>Microbacteriaceae</taxon>
        <taxon>Microbacterium</taxon>
    </lineage>
</organism>
<comment type="similarity">
    <text evidence="7 10">Belongs to the fluoride channel Fluc/FEX (TC 1.A.43) family.</text>
</comment>
<dbReference type="InterPro" id="IPR003691">
    <property type="entry name" value="FluC"/>
</dbReference>
<keyword evidence="5 10" id="KW-0472">Membrane</keyword>
<evidence type="ECO:0000256" key="1">
    <source>
        <dbReference type="ARBA" id="ARBA00004651"/>
    </source>
</evidence>
<dbReference type="STRING" id="993073.AS029_00920"/>